<sequence length="82" mass="9640">MIVALSKNARKDYEQIPKPQQAKVRKKLALLEQSPYAGKKLTGELMGIRSIRAWPYRIFYEVNETENRVEVHKIKHRQGAYK</sequence>
<proteinExistence type="predicted"/>
<dbReference type="EMBL" id="MFBD01000033">
    <property type="protein sequence ID" value="OGD88264.1"/>
    <property type="molecule type" value="Genomic_DNA"/>
</dbReference>
<comment type="caution">
    <text evidence="2">The sequence shown here is derived from an EMBL/GenBank/DDBJ whole genome shotgun (WGS) entry which is preliminary data.</text>
</comment>
<dbReference type="Proteomes" id="UP000177369">
    <property type="component" value="Unassembled WGS sequence"/>
</dbReference>
<evidence type="ECO:0000313" key="3">
    <source>
        <dbReference type="Proteomes" id="UP000177369"/>
    </source>
</evidence>
<name>A0A1F5G8W7_9BACT</name>
<evidence type="ECO:0000313" key="2">
    <source>
        <dbReference type="EMBL" id="OGD88264.1"/>
    </source>
</evidence>
<evidence type="ECO:0008006" key="4">
    <source>
        <dbReference type="Google" id="ProtNLM"/>
    </source>
</evidence>
<reference evidence="2 3" key="1">
    <citation type="journal article" date="2016" name="Nat. Commun.">
        <title>Thousands of microbial genomes shed light on interconnected biogeochemical processes in an aquifer system.</title>
        <authorList>
            <person name="Anantharaman K."/>
            <person name="Brown C.T."/>
            <person name="Hug L.A."/>
            <person name="Sharon I."/>
            <person name="Castelle C.J."/>
            <person name="Probst A.J."/>
            <person name="Thomas B.C."/>
            <person name="Singh A."/>
            <person name="Wilkins M.J."/>
            <person name="Karaoz U."/>
            <person name="Brodie E.L."/>
            <person name="Williams K.H."/>
            <person name="Hubbard S.S."/>
            <person name="Banfield J.F."/>
        </authorList>
    </citation>
    <scope>NUCLEOTIDE SEQUENCE [LARGE SCALE GENOMIC DNA]</scope>
</reference>
<dbReference type="SUPFAM" id="SSF143011">
    <property type="entry name" value="RelE-like"/>
    <property type="match status" value="1"/>
</dbReference>
<gene>
    <name evidence="2" type="ORF">A3D04_00590</name>
</gene>
<accession>A0A1F5G8W7</accession>
<dbReference type="Gene3D" id="3.30.2310.20">
    <property type="entry name" value="RelE-like"/>
    <property type="match status" value="1"/>
</dbReference>
<dbReference type="InterPro" id="IPR007712">
    <property type="entry name" value="RelE/ParE_toxin"/>
</dbReference>
<protein>
    <recommendedName>
        <fullName evidence="4">Addiction module toxin RelE</fullName>
    </recommendedName>
</protein>
<dbReference type="AlphaFoldDB" id="A0A1F5G8W7"/>
<dbReference type="Pfam" id="PF05016">
    <property type="entry name" value="ParE_toxin"/>
    <property type="match status" value="1"/>
</dbReference>
<dbReference type="InterPro" id="IPR035093">
    <property type="entry name" value="RelE/ParE_toxin_dom_sf"/>
</dbReference>
<keyword evidence="1" id="KW-1277">Toxin-antitoxin system</keyword>
<dbReference type="STRING" id="1797714.A3D04_00590"/>
<organism evidence="2 3">
    <name type="scientific">Candidatus Curtissbacteria bacterium RIFCSPHIGHO2_02_FULL_40_16b</name>
    <dbReference type="NCBI Taxonomy" id="1797714"/>
    <lineage>
        <taxon>Bacteria</taxon>
        <taxon>Candidatus Curtissiibacteriota</taxon>
    </lineage>
</organism>
<evidence type="ECO:0000256" key="1">
    <source>
        <dbReference type="ARBA" id="ARBA00022649"/>
    </source>
</evidence>